<accession>A0A994J5G1</accession>
<gene>
    <name evidence="2" type="primary">TUBA3FP</name>
</gene>
<keyword evidence="3" id="KW-1185">Reference proteome</keyword>
<evidence type="ECO:0000313" key="2">
    <source>
        <dbReference type="Ensembl" id="ENSP00000516278.1"/>
    </source>
</evidence>
<reference evidence="2" key="4">
    <citation type="journal article" date="2008" name="Genome Biol.">
        <title>Finishing the finished human chromosome 22 sequence.</title>
        <authorList>
            <person name="Cole C.G."/>
            <person name="McCann O.T."/>
            <person name="Collins J.E."/>
            <person name="Oliver K."/>
            <person name="Willey D."/>
            <person name="Gribble S.M."/>
            <person name="Yang F."/>
            <person name="McLaren K."/>
            <person name="Rogers J."/>
            <person name="Ning Z."/>
            <person name="Beare D.M."/>
            <person name="Dunham I."/>
        </authorList>
    </citation>
    <scope>NUCLEOTIDE SEQUENCE [LARGE SCALE GENOMIC DNA]</scope>
</reference>
<sequence>MSGSCQRSGEDKKQEEEATAACGRLAGVPEAKQGPKADSDSDLETEGARGRGQARLLPLGASPAGVVGGGLAPPRRQETSVQQGT</sequence>
<dbReference type="HGNC" id="HGNC:24067">
    <property type="gene designation" value="TUBA3FP"/>
</dbReference>
<dbReference type="Proteomes" id="UP000005640">
    <property type="component" value="Chromosome 22"/>
</dbReference>
<proteinExistence type="evidence at protein level"/>
<dbReference type="EMBL" id="AC002472">
    <property type="status" value="NOT_ANNOTATED_CDS"/>
    <property type="molecule type" value="Genomic_DNA"/>
</dbReference>
<evidence type="ECO:0000256" key="1">
    <source>
        <dbReference type="SAM" id="MobiDB-lite"/>
    </source>
</evidence>
<name>A0A994J5G1_HUMAN</name>
<dbReference type="Ensembl" id="ENST00000422086.5">
    <property type="protein sequence ID" value="ENSP00000516278.1"/>
    <property type="gene ID" value="ENSG00000284130.2"/>
</dbReference>
<reference evidence="2" key="5">
    <citation type="submission" date="2025-05" db="UniProtKB">
        <authorList>
            <consortium name="Ensembl"/>
        </authorList>
    </citation>
    <scope>IDENTIFICATION</scope>
</reference>
<dbReference type="GeneCards" id="TUBA3FP"/>
<evidence type="ECO:0007829" key="4">
    <source>
        <dbReference type="PeptideAtlas" id="A0A994J5G1"/>
    </source>
</evidence>
<protein>
    <submittedName>
        <fullName evidence="2">Tubulin alpha 3f pseudogene</fullName>
    </submittedName>
</protein>
<feature type="region of interest" description="Disordered" evidence="1">
    <location>
        <begin position="1"/>
        <end position="85"/>
    </location>
</feature>
<dbReference type="AGR" id="HGNC:24067"/>
<keyword evidence="4" id="KW-1267">Proteomics identification</keyword>
<reference evidence="2" key="2">
    <citation type="journal article" date="2001" name="Nature">
        <title>Initial sequencing and analysis of the human genome.</title>
        <authorList>
            <consortium name="International Human Genome Sequencing Consortium"/>
            <person name="Lander E.S."/>
            <person name="Linton L.M."/>
            <person name="Birren B."/>
            <person name="Nusbaum C."/>
            <person name="Zody M.C."/>
            <person name="Baldwin J."/>
            <person name="Devon K."/>
            <person name="Dewar K."/>
            <person name="Doyle M."/>
            <person name="FitzHugh W."/>
            <person name="Funke R."/>
            <person name="Gage D."/>
            <person name="Harris K."/>
            <person name="Heaford A."/>
            <person name="Howland J."/>
            <person name="Kann L."/>
            <person name="Lehoczky J."/>
            <person name="LeVine R."/>
            <person name="McEwan P."/>
            <person name="McKernan K."/>
            <person name="Meldrim J."/>
            <person name="Mesirov J.P."/>
            <person name="Miranda C."/>
            <person name="Morris W."/>
            <person name="Naylor J."/>
            <person name="Raymond C."/>
            <person name="Rosetti M."/>
            <person name="Santos R."/>
            <person name="Sheridan A."/>
            <person name="Sougnez C."/>
            <person name="Stange-Thomann N."/>
            <person name="Stojanovic N."/>
            <person name="Subramanian A."/>
            <person name="Wyman D."/>
            <person name="Rogers J."/>
            <person name="Sulston J."/>
            <person name="Ainscough R."/>
            <person name="Beck S."/>
            <person name="Bentley D."/>
            <person name="Burton J."/>
            <person name="Clee C."/>
            <person name="Carter N."/>
            <person name="Coulson A."/>
            <person name="Deadman R."/>
            <person name="Deloukas P."/>
            <person name="Dunham A."/>
            <person name="Dunham I."/>
            <person name="Durbin R."/>
            <person name="French L."/>
            <person name="Grafham D."/>
            <person name="Gregory S."/>
            <person name="Hubbard T."/>
            <person name="Humphray S."/>
            <person name="Hunt A."/>
            <person name="Jones M."/>
            <person name="Lloyd C."/>
            <person name="McMurray A."/>
            <person name="Matthews L."/>
            <person name="Mercer S."/>
            <person name="Milne S."/>
            <person name="Mullikin J.C."/>
            <person name="Mungall A."/>
            <person name="Plumb R."/>
            <person name="Ross M."/>
            <person name="Shownkeen R."/>
            <person name="Sims S."/>
            <person name="Waterston R.H."/>
            <person name="Wilson R.K."/>
            <person name="Hillier L.W."/>
            <person name="McPherson J.D."/>
            <person name="Marra M.A."/>
            <person name="Mardis E.R."/>
            <person name="Fulton L.A."/>
            <person name="Chinwalla A.T."/>
            <person name="Pepin K.H."/>
            <person name="Gish W.R."/>
            <person name="Chissoe S.L."/>
            <person name="Wendl M.C."/>
            <person name="Delehaunty K.D."/>
            <person name="Miner T.L."/>
            <person name="Delehaunty A."/>
            <person name="Kramer J.B."/>
            <person name="Cook L.L."/>
            <person name="Fulton R.S."/>
            <person name="Johnson D.L."/>
            <person name="Minx P.J."/>
            <person name="Clifton S.W."/>
            <person name="Hawkins T."/>
            <person name="Branscomb E."/>
            <person name="Predki P."/>
            <person name="Richardson P."/>
            <person name="Wenning S."/>
            <person name="Slezak T."/>
            <person name="Doggett N."/>
            <person name="Cheng J.F."/>
            <person name="Olsen A."/>
            <person name="Lucas S."/>
            <person name="Elkin C."/>
            <person name="Uberbacher E."/>
            <person name="Frazier M."/>
            <person name="Gibbs R.A."/>
            <person name="Muzny D.M."/>
            <person name="Scherer S.E."/>
            <person name="Bouck J.B."/>
            <person name="Sodergren E.J."/>
            <person name="Worley K.C."/>
            <person name="Rives C.M."/>
            <person name="Gorrell J.H."/>
            <person name="Metzker M.L."/>
            <person name="Naylor S.L."/>
            <person name="Kucherlapati R.S."/>
            <person name="Nelson D.L."/>
            <person name="Weinstock G.M."/>
            <person name="Sakaki Y."/>
            <person name="Fujiyama A."/>
            <person name="Hattori M."/>
            <person name="Yada T."/>
            <person name="Toyoda A."/>
            <person name="Itoh T."/>
            <person name="Kawagoe C."/>
            <person name="Watanabe H."/>
            <person name="Totoki Y."/>
            <person name="Taylor T."/>
            <person name="Weissenbach J."/>
            <person name="Heilig R."/>
            <person name="Saurin W."/>
            <person name="Artiguenave F."/>
            <person name="Brottier P."/>
            <person name="Bruls T."/>
            <person name="Pelletier E."/>
            <person name="Robert C."/>
            <person name="Wincker P."/>
            <person name="Smith D.R."/>
            <person name="Doucette-Stamm L."/>
            <person name="Rubenfield M."/>
            <person name="Weinstock K."/>
            <person name="Lee H.M."/>
            <person name="Dubois J."/>
            <person name="Rosenthal A."/>
            <person name="Platzer M."/>
            <person name="Nyakatura G."/>
            <person name="Taudien S."/>
            <person name="Rump A."/>
            <person name="Yang H."/>
            <person name="Yu J."/>
            <person name="Wang J."/>
            <person name="Huang G."/>
            <person name="Gu J."/>
            <person name="Hood L."/>
            <person name="Rowen L."/>
            <person name="Madan A."/>
            <person name="Qin S."/>
            <person name="Davis R.W."/>
            <person name="Federspiel N.A."/>
            <person name="Abola A.P."/>
            <person name="Proctor M.J."/>
            <person name="Myers R.M."/>
            <person name="Schmutz J."/>
            <person name="Dickson M."/>
            <person name="Grimwood J."/>
            <person name="Cox D.R."/>
            <person name="Olson M.V."/>
            <person name="Kaul R."/>
            <person name="Raymond C."/>
            <person name="Shimizu N."/>
            <person name="Kawasaki K."/>
            <person name="Minoshima S."/>
            <person name="Evans G.A."/>
            <person name="Athanasiou M."/>
            <person name="Schultz R."/>
            <person name="Roe B.A."/>
            <person name="Chen F."/>
            <person name="Pan H."/>
            <person name="Ramser J."/>
            <person name="Lehrach H."/>
            <person name="Reinhardt R."/>
            <person name="McCombie W.R."/>
            <person name="de la Bastide M."/>
            <person name="Dedhia N."/>
            <person name="Blocker H."/>
            <person name="Hornischer K."/>
            <person name="Nordsiek G."/>
            <person name="Agarwala R."/>
            <person name="Aravind L."/>
            <person name="Bailey J.A."/>
            <person name="Bateman A."/>
            <person name="Batzoglou S."/>
            <person name="Birney E."/>
            <person name="Bork P."/>
            <person name="Brown D.G."/>
            <person name="Burge C.B."/>
            <person name="Cerutti L."/>
            <person name="Chen H.C."/>
            <person name="Church D."/>
            <person name="Clamp M."/>
            <person name="Copley R.R."/>
            <person name="Doerks T."/>
            <person name="Eddy S.R."/>
            <person name="Eichler E.E."/>
            <person name="Furey T.S."/>
            <person name="Galagan J."/>
            <person name="Gilbert J.G."/>
            <person name="Harmon C."/>
            <person name="Hayashizaki Y."/>
            <person name="Haussler D."/>
            <person name="Hermjakob H."/>
            <person name="Hokamp K."/>
            <person name="Jang W."/>
            <person name="Johnson L.S."/>
            <person name="Jones T.A."/>
            <person name="Kasif S."/>
            <person name="Kaspryzk A."/>
            <person name="Kennedy S."/>
            <person name="Kent W.J."/>
            <person name="Kitts P."/>
            <person name="Koonin E.V."/>
            <person name="Korf I."/>
            <person name="Kulp D."/>
            <person name="Lancet D."/>
            <person name="Lowe T.M."/>
            <person name="McLysaght A."/>
            <person name="Mikkelsen T."/>
            <person name="Moran J.V."/>
            <person name="Mulder N."/>
            <person name="Pollara V.J."/>
            <person name="Ponting C.P."/>
            <person name="Schuler G."/>
            <person name="Schultz J."/>
            <person name="Slater G."/>
            <person name="Smit A.F."/>
            <person name="Stupka E."/>
            <person name="Szustakowski J."/>
            <person name="Thierry-Mieg D."/>
            <person name="Thierry-Mieg J."/>
            <person name="Wagner L."/>
            <person name="Wallis J."/>
            <person name="Wheeler R."/>
            <person name="Williams A."/>
            <person name="Wolf Y.I."/>
            <person name="Wolfe K.H."/>
            <person name="Yang S.P."/>
            <person name="Yeh R.F."/>
            <person name="Collins F."/>
            <person name="Guyer M.S."/>
            <person name="Peterson J."/>
            <person name="Felsenfeld A."/>
            <person name="Wetterstrand K.A."/>
            <person name="Patrinos A."/>
            <person name="Morgan M.J."/>
            <person name="de Jong P."/>
            <person name="Catanese J.J."/>
            <person name="Osoegawa K."/>
            <person name="Shizuya H."/>
            <person name="Choi S."/>
            <person name="Chen Y.J."/>
        </authorList>
    </citation>
    <scope>NUCLEOTIDE SEQUENCE [LARGE SCALE GENOMIC DNA]</scope>
</reference>
<organism evidence="2 3">
    <name type="scientific">Homo sapiens</name>
    <name type="common">Human</name>
    <dbReference type="NCBI Taxonomy" id="9606"/>
    <lineage>
        <taxon>Eukaryota</taxon>
        <taxon>Metazoa</taxon>
        <taxon>Chordata</taxon>
        <taxon>Craniata</taxon>
        <taxon>Vertebrata</taxon>
        <taxon>Euteleostomi</taxon>
        <taxon>Mammalia</taxon>
        <taxon>Eutheria</taxon>
        <taxon>Euarchontoglires</taxon>
        <taxon>Primates</taxon>
        <taxon>Haplorrhini</taxon>
        <taxon>Catarrhini</taxon>
        <taxon>Hominidae</taxon>
        <taxon>Homo</taxon>
    </lineage>
</organism>
<dbReference type="Ensembl" id="ENST00000292748.7">
    <property type="protein sequence ID" value="ENSP00000516279.1"/>
    <property type="gene ID" value="ENSG00000284130.2"/>
</dbReference>
<reference evidence="2" key="3">
    <citation type="journal article" date="2004" name="Nature">
        <title>Finishing the euchromatic sequence of the human genome.</title>
        <authorList>
            <consortium name="International Human Genome Sequencing Consortium"/>
        </authorList>
    </citation>
    <scope>NUCLEOTIDE SEQUENCE [LARGE SCALE GENOMIC DNA]</scope>
</reference>
<reference evidence="3" key="1">
    <citation type="journal article" date="1999" name="Nature">
        <title>The DNA sequence of human chromosome 22.</title>
        <authorList>
            <person name="Dunham I."/>
            <person name="Hunt A.R."/>
            <person name="Collins J.E."/>
            <person name="Bruskiewich R."/>
            <person name="Beare D.M."/>
            <person name="Clamp M."/>
            <person name="Smink L.J."/>
            <person name="Ainscough R."/>
            <person name="Almeida J.P."/>
            <person name="Babbage A.K."/>
            <person name="Bagguley C."/>
            <person name="Bailey J."/>
            <person name="Barlow K.F."/>
            <person name="Bates K.N."/>
            <person name="Beasley O.P."/>
            <person name="Bird C.P."/>
            <person name="Blakey S.E."/>
            <person name="Bridgeman A.M."/>
            <person name="Buck D."/>
            <person name="Burgess J."/>
            <person name="Burrill W.D."/>
            <person name="Burton J."/>
            <person name="Carder C."/>
            <person name="Carter N.P."/>
            <person name="Chen Y."/>
            <person name="Clark G."/>
            <person name="Clegg S.M."/>
            <person name="Cobley V.E."/>
            <person name="Cole C.G."/>
            <person name="Collier R.E."/>
            <person name="Connor R."/>
            <person name="Conroy D."/>
            <person name="Corby N.R."/>
            <person name="Coville G.J."/>
            <person name="Cox A.V."/>
            <person name="Davis J."/>
            <person name="Dawson E."/>
            <person name="Dhami P.D."/>
            <person name="Dockree C."/>
            <person name="Dodsworth S.J."/>
            <person name="Durbin R.M."/>
            <person name="Ellington A.G."/>
            <person name="Evans K.L."/>
            <person name="Fey J.M."/>
            <person name="Fleming K."/>
            <person name="French L."/>
            <person name="Garner A.A."/>
            <person name="Gilbert J.G.R."/>
            <person name="Goward M.E."/>
            <person name="Grafham D.V."/>
            <person name="Griffiths M.N.D."/>
            <person name="Hall C."/>
            <person name="Hall R.E."/>
            <person name="Hall-Tamlyn G."/>
            <person name="Heathcott R.W."/>
            <person name="Ho S."/>
            <person name="Holmes S."/>
            <person name="Hunt S.E."/>
            <person name="Jones M.C."/>
            <person name="Kershaw J."/>
            <person name="Kimberley A.M."/>
            <person name="King A."/>
            <person name="Laird G.K."/>
            <person name="Langford C.F."/>
            <person name="Leversha M.A."/>
            <person name="Lloyd C."/>
            <person name="Lloyd D.M."/>
            <person name="Martyn I.D."/>
            <person name="Mashreghi-Mohammadi M."/>
            <person name="Matthews L.H."/>
            <person name="Mccann O.T."/>
            <person name="Mcclay J."/>
            <person name="Mclaren S."/>
            <person name="McMurray A.A."/>
            <person name="Milne S.A."/>
            <person name="Mortimore B.J."/>
            <person name="Odell C.N."/>
            <person name="Pavitt R."/>
            <person name="Pearce A.V."/>
            <person name="Pearson D."/>
            <person name="Phillimore B.J.C.T."/>
            <person name="Phillips S.H."/>
            <person name="Plumb R.W."/>
            <person name="Ramsay H."/>
            <person name="Ramsey Y."/>
            <person name="Rogers L."/>
            <person name="Ross M.T."/>
            <person name="Scott C.E."/>
            <person name="Sehra H.K."/>
            <person name="Skuce C.D."/>
            <person name="Smalley S."/>
            <person name="Smith M.L."/>
            <person name="Soderlund C."/>
            <person name="Spragon L."/>
            <person name="Steward C.A."/>
            <person name="Sulston J.E."/>
            <person name="Swann R.M."/>
            <person name="Vaudin M."/>
            <person name="Wall M."/>
            <person name="Wallis J.M."/>
            <person name="Whiteley M.N."/>
            <person name="Willey D.L."/>
            <person name="Williams L."/>
            <person name="Williams S.A."/>
            <person name="Williamson H."/>
            <person name="Wilmer T.E."/>
            <person name="Wilming L."/>
            <person name="Wright C.L."/>
            <person name="Hubbard T."/>
            <person name="Bentley D.R."/>
            <person name="Beck S."/>
            <person name="Rogers J."/>
            <person name="Shimizu N."/>
            <person name="Minoshima S."/>
            <person name="Kawasaki K."/>
            <person name="Sasaki T."/>
            <person name="Asakawa S."/>
            <person name="Kudoh J."/>
            <person name="Shintani A."/>
            <person name="Shibuya K."/>
            <person name="Yoshizaki Y."/>
            <person name="Aoki N."/>
            <person name="Mitsuyama S."/>
            <person name="Roe B.A."/>
            <person name="Chen F."/>
            <person name="Chu L."/>
            <person name="Crabtree J."/>
            <person name="Deschamps S."/>
            <person name="Do A."/>
            <person name="Do T."/>
            <person name="Dorman A."/>
            <person name="Fang F."/>
            <person name="Fu Y."/>
            <person name="Hu P."/>
            <person name="Hua A."/>
            <person name="Kenton S."/>
            <person name="Lai H."/>
            <person name="Lao H.I."/>
            <person name="Lewis J."/>
            <person name="Lewis S."/>
            <person name="Lin S.-P."/>
            <person name="Loh P."/>
            <person name="Malaj E."/>
            <person name="Nguyen T."/>
            <person name="Pan H."/>
            <person name="Phan S."/>
            <person name="Qi S."/>
            <person name="Qian Y."/>
            <person name="Ray L."/>
            <person name="Ren Q."/>
            <person name="Shaull S."/>
            <person name="Sloan D."/>
            <person name="Song L."/>
            <person name="Wang Q."/>
            <person name="Wang Y."/>
            <person name="Wang Z."/>
            <person name="White J."/>
            <person name="Willingham D."/>
            <person name="Wu H."/>
            <person name="Yao Z."/>
            <person name="Zhan M."/>
            <person name="Zhang G."/>
            <person name="Chissoe S."/>
            <person name="Murray J."/>
            <person name="Miller N."/>
            <person name="Minx P."/>
            <person name="Fulton R."/>
            <person name="Johnson D."/>
            <person name="Bemis G."/>
            <person name="Bentley D."/>
            <person name="Bradshaw H."/>
            <person name="Bourne S."/>
            <person name="Cordes M."/>
            <person name="Du Z."/>
            <person name="Fulton L."/>
            <person name="Goela D."/>
            <person name="Graves T."/>
            <person name="Hawkins J."/>
            <person name="Hinds K."/>
            <person name="Kemp K."/>
            <person name="Latreille P."/>
            <person name="Layman D."/>
            <person name="Ozersky P."/>
            <person name="Rohlfing T."/>
            <person name="Scheet P."/>
            <person name="Walker C."/>
            <person name="Wamsley A."/>
            <person name="Wohldmann P."/>
            <person name="Pepin K."/>
            <person name="Nelson J."/>
            <person name="Korf I."/>
            <person name="Bedell J.A."/>
            <person name="Hillier L.W."/>
            <person name="Mardis E."/>
            <person name="Waterston R."/>
            <person name="Wilson R."/>
            <person name="Emanuel B.S."/>
            <person name="Shaikh T."/>
            <person name="Kurahashi H."/>
            <person name="Saitta S."/>
            <person name="Budarf M.L."/>
            <person name="McDermid H.E."/>
            <person name="Johnson A."/>
            <person name="Wong A.C.C."/>
            <person name="Morrow B.E."/>
            <person name="Edelmann L."/>
            <person name="Kim U.J."/>
            <person name="Shizuya H."/>
            <person name="Simon M.I."/>
            <person name="Dumanski J.P."/>
            <person name="Peyrard M."/>
            <person name="Kedra D."/>
            <person name="Seroussi E."/>
            <person name="Fransson I."/>
            <person name="Tapia I."/>
            <person name="Bruder C.E."/>
            <person name="O'Brien K.P."/>
            <person name="Wilkinson P."/>
            <person name="Bodenteich A."/>
            <person name="Hartman K."/>
            <person name="Hu X."/>
            <person name="Khan A.S."/>
            <person name="Lane L."/>
            <person name="Tilahun Y."/>
            <person name="Wright H."/>
        </authorList>
    </citation>
    <scope>NUCLEOTIDE SEQUENCE [LARGE SCALE GENOMIC DNA]</scope>
</reference>
<evidence type="ECO:0000313" key="3">
    <source>
        <dbReference type="Proteomes" id="UP000005640"/>
    </source>
</evidence>
<dbReference type="AlphaFoldDB" id="A0A994J5G1"/>